<feature type="chain" id="PRO_5044810562" evidence="1">
    <location>
        <begin position="22"/>
        <end position="121"/>
    </location>
</feature>
<keyword evidence="3" id="KW-1185">Reference proteome</keyword>
<gene>
    <name evidence="2" type="ORF">BaRGS_00027757</name>
</gene>
<organism evidence="2 3">
    <name type="scientific">Batillaria attramentaria</name>
    <dbReference type="NCBI Taxonomy" id="370345"/>
    <lineage>
        <taxon>Eukaryota</taxon>
        <taxon>Metazoa</taxon>
        <taxon>Spiralia</taxon>
        <taxon>Lophotrochozoa</taxon>
        <taxon>Mollusca</taxon>
        <taxon>Gastropoda</taxon>
        <taxon>Caenogastropoda</taxon>
        <taxon>Sorbeoconcha</taxon>
        <taxon>Cerithioidea</taxon>
        <taxon>Batillariidae</taxon>
        <taxon>Batillaria</taxon>
    </lineage>
</organism>
<feature type="signal peptide" evidence="1">
    <location>
        <begin position="1"/>
        <end position="21"/>
    </location>
</feature>
<protein>
    <submittedName>
        <fullName evidence="2">Uncharacterized protein</fullName>
    </submittedName>
</protein>
<dbReference type="EMBL" id="JACVVK020000269">
    <property type="protein sequence ID" value="KAK7481038.1"/>
    <property type="molecule type" value="Genomic_DNA"/>
</dbReference>
<dbReference type="Proteomes" id="UP001519460">
    <property type="component" value="Unassembled WGS sequence"/>
</dbReference>
<accession>A0ABD0K1J4</accession>
<proteinExistence type="predicted"/>
<evidence type="ECO:0000256" key="1">
    <source>
        <dbReference type="SAM" id="SignalP"/>
    </source>
</evidence>
<name>A0ABD0K1J4_9CAEN</name>
<evidence type="ECO:0000313" key="2">
    <source>
        <dbReference type="EMBL" id="KAK7481038.1"/>
    </source>
</evidence>
<dbReference type="AlphaFoldDB" id="A0ABD0K1J4"/>
<comment type="caution">
    <text evidence="2">The sequence shown here is derived from an EMBL/GenBank/DDBJ whole genome shotgun (WGS) entry which is preliminary data.</text>
</comment>
<keyword evidence="1" id="KW-0732">Signal</keyword>
<reference evidence="2 3" key="1">
    <citation type="journal article" date="2023" name="Sci. Data">
        <title>Genome assembly of the Korean intertidal mud-creeper Batillaria attramentaria.</title>
        <authorList>
            <person name="Patra A.K."/>
            <person name="Ho P.T."/>
            <person name="Jun S."/>
            <person name="Lee S.J."/>
            <person name="Kim Y."/>
            <person name="Won Y.J."/>
        </authorList>
    </citation>
    <scope>NUCLEOTIDE SEQUENCE [LARGE SCALE GENOMIC DNA]</scope>
    <source>
        <strain evidence="2">Wonlab-2016</strain>
    </source>
</reference>
<sequence>MAPLLSTPIHINISTISLILASWFCSDQQVCPGLLKAANVSISDIGAAAPTARPVIESFRTATVKKKHRHFSGSTVAEITNSSRGWDLGGLLLRHVTVLPGPCIGGLRTQLWPVMGRPLGP</sequence>
<evidence type="ECO:0000313" key="3">
    <source>
        <dbReference type="Proteomes" id="UP001519460"/>
    </source>
</evidence>